<organism evidence="1 2">
    <name type="scientific">Fontibacillus solani</name>
    <dbReference type="NCBI Taxonomy" id="1572857"/>
    <lineage>
        <taxon>Bacteria</taxon>
        <taxon>Bacillati</taxon>
        <taxon>Bacillota</taxon>
        <taxon>Bacilli</taxon>
        <taxon>Bacillales</taxon>
        <taxon>Paenibacillaceae</taxon>
        <taxon>Fontibacillus</taxon>
    </lineage>
</organism>
<keyword evidence="2" id="KW-1185">Reference proteome</keyword>
<sequence length="105" mass="12192">MKIDVLGTMYRIRESNELDDPRLQNCDGYCDDTSKTLVVNEMTMIDPMSKDDLGEYKKLVTRHELVHAFLFESGLSEMSSDETLVEWIAYQFPKMLKAFQKAECL</sequence>
<dbReference type="AlphaFoldDB" id="A0A7W3XTC7"/>
<evidence type="ECO:0008006" key="3">
    <source>
        <dbReference type="Google" id="ProtNLM"/>
    </source>
</evidence>
<reference evidence="1 2" key="1">
    <citation type="submission" date="2020-08" db="EMBL/GenBank/DDBJ databases">
        <title>Genomic Encyclopedia of Type Strains, Phase III (KMG-III): the genomes of soil and plant-associated and newly described type strains.</title>
        <authorList>
            <person name="Whitman W."/>
        </authorList>
    </citation>
    <scope>NUCLEOTIDE SEQUENCE [LARGE SCALE GENOMIC DNA]</scope>
    <source>
        <strain evidence="1 2">CECT 8693</strain>
    </source>
</reference>
<dbReference type="EMBL" id="JACJIP010000031">
    <property type="protein sequence ID" value="MBA9087483.1"/>
    <property type="molecule type" value="Genomic_DNA"/>
</dbReference>
<name>A0A7W3XTC7_9BACL</name>
<accession>A0A7W3XTC7</accession>
<dbReference type="RefSeq" id="WP_182538393.1">
    <property type="nucleotide sequence ID" value="NZ_JACJIP010000031.1"/>
</dbReference>
<comment type="caution">
    <text evidence="1">The sequence shown here is derived from an EMBL/GenBank/DDBJ whole genome shotgun (WGS) entry which is preliminary data.</text>
</comment>
<evidence type="ECO:0000313" key="2">
    <source>
        <dbReference type="Proteomes" id="UP000567067"/>
    </source>
</evidence>
<gene>
    <name evidence="1" type="ORF">FHR92_003968</name>
</gene>
<dbReference type="Proteomes" id="UP000567067">
    <property type="component" value="Unassembled WGS sequence"/>
</dbReference>
<protein>
    <recommendedName>
        <fullName evidence="3">SprT-like domain-containing protein</fullName>
    </recommendedName>
</protein>
<proteinExistence type="predicted"/>
<evidence type="ECO:0000313" key="1">
    <source>
        <dbReference type="EMBL" id="MBA9087483.1"/>
    </source>
</evidence>